<keyword evidence="6 9" id="KW-0238">DNA-binding</keyword>
<evidence type="ECO:0000256" key="8">
    <source>
        <dbReference type="ARBA" id="ARBA00023306"/>
    </source>
</evidence>
<dbReference type="Pfam" id="PF00589">
    <property type="entry name" value="Phage_integrase"/>
    <property type="match status" value="1"/>
</dbReference>
<dbReference type="PROSITE" id="PS51900">
    <property type="entry name" value="CB"/>
    <property type="match status" value="1"/>
</dbReference>
<keyword evidence="2" id="KW-0963">Cytoplasm</keyword>
<keyword evidence="7" id="KW-0233">DNA recombination</keyword>
<dbReference type="InterPro" id="IPR050090">
    <property type="entry name" value="Tyrosine_recombinase_XerCD"/>
</dbReference>
<dbReference type="PANTHER" id="PTHR30349:SF77">
    <property type="entry name" value="TYROSINE RECOMBINASE XERC"/>
    <property type="match status" value="1"/>
</dbReference>
<comment type="caution">
    <text evidence="12">The sequence shown here is derived from an EMBL/GenBank/DDBJ whole genome shotgun (WGS) entry which is preliminary data.</text>
</comment>
<evidence type="ECO:0000256" key="3">
    <source>
        <dbReference type="ARBA" id="ARBA00022618"/>
    </source>
</evidence>
<dbReference type="InterPro" id="IPR013762">
    <property type="entry name" value="Integrase-like_cat_sf"/>
</dbReference>
<accession>A0ABU6MIW0</accession>
<evidence type="ECO:0000256" key="2">
    <source>
        <dbReference type="ARBA" id="ARBA00022490"/>
    </source>
</evidence>
<evidence type="ECO:0000259" key="11">
    <source>
        <dbReference type="PROSITE" id="PS51900"/>
    </source>
</evidence>
<dbReference type="PROSITE" id="PS51898">
    <property type="entry name" value="TYR_RECOMBINASE"/>
    <property type="match status" value="1"/>
</dbReference>
<organism evidence="12 13">
    <name type="scientific">Heyndrickxia acidicola</name>
    <dbReference type="NCBI Taxonomy" id="209389"/>
    <lineage>
        <taxon>Bacteria</taxon>
        <taxon>Bacillati</taxon>
        <taxon>Bacillota</taxon>
        <taxon>Bacilli</taxon>
        <taxon>Bacillales</taxon>
        <taxon>Bacillaceae</taxon>
        <taxon>Heyndrickxia</taxon>
    </lineage>
</organism>
<evidence type="ECO:0000256" key="4">
    <source>
        <dbReference type="ARBA" id="ARBA00022829"/>
    </source>
</evidence>
<dbReference type="EMBL" id="JARMAB010000013">
    <property type="protein sequence ID" value="MED1203593.1"/>
    <property type="molecule type" value="Genomic_DNA"/>
</dbReference>
<sequence length="372" mass="43612">MAISKQHEYYEKRLEQLVKEMPSFVAAYVDAKQEIRSPLTLFNYVRDYQDFFHWLMAEGITESSHMKNIAPDTLENLTLEEARGYFKFIGRKKYKVSTKADETKKVDPKTVNRHKSSLRSLFKYLTVEAELDNKEPYFHRNVMQKIEVTKVSETLNERARKLTDKIFTHDRDLDFLDYIKGDYVHSLSSSEKTYFERDKERNISILSLFLGTGIRVNELSNLRIKDIDFSSREISVIRKGNKKDIVSATPSSLLDLEHYLTVRQQKYNASDDENEFVYVKLFKNKVQPLTNRAIENIVYKFTKSFDKRMSPHKLRHTYATNLAEQTNGDIPLIMSQLGHTSSDISLLYINTSREKARKAAELLDKRRNDKKS</sequence>
<dbReference type="RefSeq" id="WP_066271279.1">
    <property type="nucleotide sequence ID" value="NZ_JARMAB010000013.1"/>
</dbReference>
<evidence type="ECO:0000313" key="12">
    <source>
        <dbReference type="EMBL" id="MED1203593.1"/>
    </source>
</evidence>
<dbReference type="SUPFAM" id="SSF56349">
    <property type="entry name" value="DNA breaking-rejoining enzymes"/>
    <property type="match status" value="1"/>
</dbReference>
<proteinExistence type="predicted"/>
<keyword evidence="3" id="KW-0132">Cell division</keyword>
<dbReference type="InterPro" id="IPR011010">
    <property type="entry name" value="DNA_brk_join_enz"/>
</dbReference>
<evidence type="ECO:0000259" key="10">
    <source>
        <dbReference type="PROSITE" id="PS51898"/>
    </source>
</evidence>
<dbReference type="InterPro" id="IPR044068">
    <property type="entry name" value="CB"/>
</dbReference>
<evidence type="ECO:0000256" key="1">
    <source>
        <dbReference type="ARBA" id="ARBA00004496"/>
    </source>
</evidence>
<protein>
    <submittedName>
        <fullName evidence="12">Tyrosine recombinase XerS</fullName>
    </submittedName>
</protein>
<dbReference type="PANTHER" id="PTHR30349">
    <property type="entry name" value="PHAGE INTEGRASE-RELATED"/>
    <property type="match status" value="1"/>
</dbReference>
<feature type="domain" description="Core-binding (CB)" evidence="11">
    <location>
        <begin position="19"/>
        <end position="126"/>
    </location>
</feature>
<evidence type="ECO:0000256" key="5">
    <source>
        <dbReference type="ARBA" id="ARBA00022908"/>
    </source>
</evidence>
<name>A0ABU6MIW0_9BACI</name>
<evidence type="ECO:0000256" key="9">
    <source>
        <dbReference type="PROSITE-ProRule" id="PRU01248"/>
    </source>
</evidence>
<evidence type="ECO:0000256" key="6">
    <source>
        <dbReference type="ARBA" id="ARBA00023125"/>
    </source>
</evidence>
<dbReference type="Gene3D" id="1.10.150.130">
    <property type="match status" value="1"/>
</dbReference>
<dbReference type="Gene3D" id="1.10.443.10">
    <property type="entry name" value="Intergrase catalytic core"/>
    <property type="match status" value="1"/>
</dbReference>
<dbReference type="NCBIfam" id="NF003462">
    <property type="entry name" value="PRK05084.1"/>
    <property type="match status" value="1"/>
</dbReference>
<evidence type="ECO:0000256" key="7">
    <source>
        <dbReference type="ARBA" id="ARBA00023172"/>
    </source>
</evidence>
<evidence type="ECO:0000313" key="13">
    <source>
        <dbReference type="Proteomes" id="UP001341444"/>
    </source>
</evidence>
<keyword evidence="13" id="KW-1185">Reference proteome</keyword>
<dbReference type="Proteomes" id="UP001341444">
    <property type="component" value="Unassembled WGS sequence"/>
</dbReference>
<keyword evidence="8" id="KW-0131">Cell cycle</keyword>
<comment type="subcellular location">
    <subcellularLocation>
        <location evidence="1">Cytoplasm</location>
    </subcellularLocation>
</comment>
<keyword evidence="4" id="KW-0159">Chromosome partition</keyword>
<reference evidence="12 13" key="1">
    <citation type="submission" date="2023-03" db="EMBL/GenBank/DDBJ databases">
        <title>Bacillus Genome Sequencing.</title>
        <authorList>
            <person name="Dunlap C."/>
        </authorList>
    </citation>
    <scope>NUCLEOTIDE SEQUENCE [LARGE SCALE GENOMIC DNA]</scope>
    <source>
        <strain evidence="12 13">B-23453</strain>
    </source>
</reference>
<dbReference type="InterPro" id="IPR002104">
    <property type="entry name" value="Integrase_catalytic"/>
</dbReference>
<feature type="domain" description="Tyr recombinase" evidence="10">
    <location>
        <begin position="174"/>
        <end position="361"/>
    </location>
</feature>
<gene>
    <name evidence="12" type="primary">xerS</name>
    <name evidence="12" type="ORF">P4T90_10965</name>
</gene>
<keyword evidence="5" id="KW-0229">DNA integration</keyword>
<dbReference type="InterPro" id="IPR010998">
    <property type="entry name" value="Integrase_recombinase_N"/>
</dbReference>
<dbReference type="CDD" id="cd00397">
    <property type="entry name" value="DNA_BRE_C"/>
    <property type="match status" value="1"/>
</dbReference>